<dbReference type="InterPro" id="IPR006003">
    <property type="entry name" value="FGGY_RbtK-like"/>
</dbReference>
<dbReference type="InterPro" id="IPR018485">
    <property type="entry name" value="FGGY_C"/>
</dbReference>
<evidence type="ECO:0000259" key="4">
    <source>
        <dbReference type="Pfam" id="PF00370"/>
    </source>
</evidence>
<dbReference type="GO" id="GO:0019321">
    <property type="term" value="P:pentose metabolic process"/>
    <property type="evidence" value="ECO:0007669"/>
    <property type="project" value="TreeGrafter"/>
</dbReference>
<dbReference type="InterPro" id="IPR043129">
    <property type="entry name" value="ATPase_NBD"/>
</dbReference>
<dbReference type="Pfam" id="PF02782">
    <property type="entry name" value="FGGY_C"/>
    <property type="match status" value="1"/>
</dbReference>
<dbReference type="Gene3D" id="1.20.58.2240">
    <property type="match status" value="1"/>
</dbReference>
<evidence type="ECO:0000259" key="5">
    <source>
        <dbReference type="Pfam" id="PF02782"/>
    </source>
</evidence>
<dbReference type="PIRSF" id="PIRSF000538">
    <property type="entry name" value="GlpK"/>
    <property type="match status" value="1"/>
</dbReference>
<keyword evidence="2" id="KW-0808">Transferase</keyword>
<evidence type="ECO:0000256" key="3">
    <source>
        <dbReference type="ARBA" id="ARBA00022777"/>
    </source>
</evidence>
<protein>
    <submittedName>
        <fullName evidence="7">FGGY carbohydrate kinase domain-containing protein</fullName>
    </submittedName>
</protein>
<dbReference type="Gene3D" id="3.30.420.40">
    <property type="match status" value="1"/>
</dbReference>
<evidence type="ECO:0000313" key="7">
    <source>
        <dbReference type="RefSeq" id="XP_003741605.1"/>
    </source>
</evidence>
<dbReference type="PANTHER" id="PTHR43435:SF4">
    <property type="entry name" value="FGGY CARBOHYDRATE KINASE DOMAIN-CONTAINING PROTEIN"/>
    <property type="match status" value="1"/>
</dbReference>
<dbReference type="GO" id="GO:0005737">
    <property type="term" value="C:cytoplasm"/>
    <property type="evidence" value="ECO:0007669"/>
    <property type="project" value="TreeGrafter"/>
</dbReference>
<evidence type="ECO:0000256" key="1">
    <source>
        <dbReference type="ARBA" id="ARBA00009156"/>
    </source>
</evidence>
<sequence length="568" mass="61636">MFTGATVDFGSTDPPAIYDLQLKSFLPSKKIQMATSFVIGVDVGSRSARAALVTLKGNLVRKAERPLIVREEKGEIFEQSSNQIWEAVCECVREVASGVGVDDIKGIGFDATCSLVVTDSDGSGVSVSVDGDDAFNVIMWCDHRASEEAATINKIESTVLSRVGGKISPEMEPPKLLWLKKHMPQAFARIKHAFDLPDYLTYRASGSTSRSLCSLACKWTYHEGWNTDFWREIGLPEVAEKLSMIGTGVQAPGAMVGCLSESAAHELGLSSSTRVGHSIIDAHAGVLGMLGVFSQNVSSEISSRLCIIAGTSTCHMLLSDSELFVQGVWGPYAGAIIPDMYLAEAGQSAAGMLLDHVIASHPRHRDVAETAQKFGVHIVQYLTQVVAHLAHSKKCSIDELTRDLHVYPDFHGNRSPLSDPSMRGMISGLQLSDSEHDLALLFLATVQALAYSTKHIVSKLESRGHRVDSVVMCGGLVKNPLYVTMHANVLQKPVLIPEEPEAVLLGAAMLGARASGCFEDLRESVREMSGRASARWPDLSTAAFHSKKYRVYQELLRCQMASRVIMSD</sequence>
<dbReference type="PANTHER" id="PTHR43435">
    <property type="entry name" value="RIBULOKINASE"/>
    <property type="match status" value="1"/>
</dbReference>
<dbReference type="CDD" id="cd07782">
    <property type="entry name" value="ASKHA_NBD_FGGY_D-RBK"/>
    <property type="match status" value="1"/>
</dbReference>
<keyword evidence="3 7" id="KW-0418">Kinase</keyword>
<dbReference type="Pfam" id="PF00370">
    <property type="entry name" value="FGGY_N"/>
    <property type="match status" value="1"/>
</dbReference>
<dbReference type="AlphaFoldDB" id="A0AAJ6QRM9"/>
<dbReference type="GO" id="GO:0019150">
    <property type="term" value="F:D-ribulokinase activity"/>
    <property type="evidence" value="ECO:0007669"/>
    <property type="project" value="TreeGrafter"/>
</dbReference>
<organism evidence="6 7">
    <name type="scientific">Galendromus occidentalis</name>
    <name type="common">western predatory mite</name>
    <dbReference type="NCBI Taxonomy" id="34638"/>
    <lineage>
        <taxon>Eukaryota</taxon>
        <taxon>Metazoa</taxon>
        <taxon>Ecdysozoa</taxon>
        <taxon>Arthropoda</taxon>
        <taxon>Chelicerata</taxon>
        <taxon>Arachnida</taxon>
        <taxon>Acari</taxon>
        <taxon>Parasitiformes</taxon>
        <taxon>Mesostigmata</taxon>
        <taxon>Gamasina</taxon>
        <taxon>Phytoseioidea</taxon>
        <taxon>Phytoseiidae</taxon>
        <taxon>Typhlodrominae</taxon>
        <taxon>Galendromus</taxon>
    </lineage>
</organism>
<dbReference type="RefSeq" id="XP_003741605.1">
    <property type="nucleotide sequence ID" value="XM_003741557.1"/>
</dbReference>
<dbReference type="KEGG" id="goe:100905619"/>
<dbReference type="InterPro" id="IPR000577">
    <property type="entry name" value="Carb_kinase_FGGY"/>
</dbReference>
<reference evidence="7" key="1">
    <citation type="submission" date="2025-08" db="UniProtKB">
        <authorList>
            <consortium name="RefSeq"/>
        </authorList>
    </citation>
    <scope>IDENTIFICATION</scope>
</reference>
<evidence type="ECO:0000313" key="6">
    <source>
        <dbReference type="Proteomes" id="UP000694867"/>
    </source>
</evidence>
<dbReference type="NCBIfam" id="TIGR01315">
    <property type="entry name" value="5C_CHO_kinase"/>
    <property type="match status" value="1"/>
</dbReference>
<dbReference type="GeneID" id="100905619"/>
<feature type="domain" description="Carbohydrate kinase FGGY C-terminal" evidence="5">
    <location>
        <begin position="306"/>
        <end position="514"/>
    </location>
</feature>
<accession>A0AAJ6QRM9</accession>
<comment type="similarity">
    <text evidence="1">Belongs to the FGGY kinase family.</text>
</comment>
<dbReference type="Proteomes" id="UP000694867">
    <property type="component" value="Unplaced"/>
</dbReference>
<gene>
    <name evidence="7" type="primary">LOC100905619</name>
</gene>
<feature type="domain" description="Carbohydrate kinase FGGY N-terminal" evidence="4">
    <location>
        <begin position="38"/>
        <end position="288"/>
    </location>
</feature>
<dbReference type="SUPFAM" id="SSF53067">
    <property type="entry name" value="Actin-like ATPase domain"/>
    <property type="match status" value="2"/>
</dbReference>
<proteinExistence type="inferred from homology"/>
<keyword evidence="6" id="KW-1185">Reference proteome</keyword>
<name>A0AAJ6QRM9_9ACAR</name>
<dbReference type="InterPro" id="IPR018484">
    <property type="entry name" value="FGGY_N"/>
</dbReference>
<evidence type="ECO:0000256" key="2">
    <source>
        <dbReference type="ARBA" id="ARBA00022679"/>
    </source>
</evidence>